<protein>
    <recommendedName>
        <fullName evidence="2">AB hydrolase-1 domain-containing protein</fullName>
    </recommendedName>
</protein>
<keyword evidence="1" id="KW-0378">Hydrolase</keyword>
<evidence type="ECO:0000313" key="4">
    <source>
        <dbReference type="Proteomes" id="UP001152049"/>
    </source>
</evidence>
<proteinExistence type="predicted"/>
<evidence type="ECO:0000256" key="1">
    <source>
        <dbReference type="ARBA" id="ARBA00022801"/>
    </source>
</evidence>
<sequence>MAALTMISHITVDNTDIFYRHAGPSDPSAPTILLLHGFPSSSHQFRHLLPLLATRGYSVYAPDLPGFGFTTPTTDYIYTFANLASTIDAFVSALGLNKFALYIFDYGAPTGLRLALKRPEDIVAIISQNGNAYKEGFGADFWDPLKKYWSSGLLADRNALSQALKIDAVKSQYMDGSPHPRLIEPESYTLDQALLDRPGNGDIQLDLFYDYRTNVDLYPQFQEYFRSSGVPVLTMWGKNDTIFVPAGAEAFAKDVKKLETRWVDTGHFALETNEVRFAEEIDLFLKKYNAFK</sequence>
<dbReference type="InterPro" id="IPR029058">
    <property type="entry name" value="AB_hydrolase_fold"/>
</dbReference>
<keyword evidence="4" id="KW-1185">Reference proteome</keyword>
<dbReference type="SUPFAM" id="SSF53474">
    <property type="entry name" value="alpha/beta-Hydrolases"/>
    <property type="match status" value="1"/>
</dbReference>
<organism evidence="3 4">
    <name type="scientific">Fusarium torreyae</name>
    <dbReference type="NCBI Taxonomy" id="1237075"/>
    <lineage>
        <taxon>Eukaryota</taxon>
        <taxon>Fungi</taxon>
        <taxon>Dikarya</taxon>
        <taxon>Ascomycota</taxon>
        <taxon>Pezizomycotina</taxon>
        <taxon>Sordariomycetes</taxon>
        <taxon>Hypocreomycetidae</taxon>
        <taxon>Hypocreales</taxon>
        <taxon>Nectriaceae</taxon>
        <taxon>Fusarium</taxon>
    </lineage>
</organism>
<dbReference type="OrthoDB" id="284184at2759"/>
<dbReference type="PRINTS" id="PR00412">
    <property type="entry name" value="EPOXHYDRLASE"/>
</dbReference>
<dbReference type="PANTHER" id="PTHR42977:SF3">
    <property type="entry name" value="AB HYDROLASE-1 DOMAIN-CONTAINING PROTEIN"/>
    <property type="match status" value="1"/>
</dbReference>
<gene>
    <name evidence="3" type="ORF">NW762_009168</name>
</gene>
<evidence type="ECO:0000259" key="2">
    <source>
        <dbReference type="Pfam" id="PF00561"/>
    </source>
</evidence>
<reference evidence="3" key="1">
    <citation type="submission" date="2022-09" db="EMBL/GenBank/DDBJ databases">
        <title>Fusarium specimens isolated from Avocado Roots.</title>
        <authorList>
            <person name="Stajich J."/>
            <person name="Roper C."/>
            <person name="Heimlech-Rivalta G."/>
        </authorList>
    </citation>
    <scope>NUCLEOTIDE SEQUENCE</scope>
    <source>
        <strain evidence="3">CF00136</strain>
    </source>
</reference>
<accession>A0A9W8RU26</accession>
<dbReference type="AlphaFoldDB" id="A0A9W8RU26"/>
<dbReference type="InterPro" id="IPR051340">
    <property type="entry name" value="Haloalkane_dehalogenase"/>
</dbReference>
<name>A0A9W8RU26_9HYPO</name>
<dbReference type="PANTHER" id="PTHR42977">
    <property type="entry name" value="HYDROLASE-RELATED"/>
    <property type="match status" value="1"/>
</dbReference>
<comment type="caution">
    <text evidence="3">The sequence shown here is derived from an EMBL/GenBank/DDBJ whole genome shotgun (WGS) entry which is preliminary data.</text>
</comment>
<dbReference type="Proteomes" id="UP001152049">
    <property type="component" value="Unassembled WGS sequence"/>
</dbReference>
<feature type="domain" description="AB hydrolase-1" evidence="2">
    <location>
        <begin position="30"/>
        <end position="273"/>
    </location>
</feature>
<evidence type="ECO:0000313" key="3">
    <source>
        <dbReference type="EMBL" id="KAJ4256092.1"/>
    </source>
</evidence>
<dbReference type="InterPro" id="IPR000073">
    <property type="entry name" value="AB_hydrolase_1"/>
</dbReference>
<dbReference type="Pfam" id="PF00561">
    <property type="entry name" value="Abhydrolase_1"/>
    <property type="match status" value="1"/>
</dbReference>
<dbReference type="InterPro" id="IPR000639">
    <property type="entry name" value="Epox_hydrolase-like"/>
</dbReference>
<dbReference type="Gene3D" id="3.40.50.1820">
    <property type="entry name" value="alpha/beta hydrolase"/>
    <property type="match status" value="1"/>
</dbReference>
<dbReference type="GO" id="GO:0004301">
    <property type="term" value="F:epoxide hydrolase activity"/>
    <property type="evidence" value="ECO:0007669"/>
    <property type="project" value="TreeGrafter"/>
</dbReference>
<dbReference type="EMBL" id="JAOQAZ010000019">
    <property type="protein sequence ID" value="KAJ4256092.1"/>
    <property type="molecule type" value="Genomic_DNA"/>
</dbReference>